<name>A0AAD7FT12_9AGAR</name>
<feature type="region of interest" description="Disordered" evidence="1">
    <location>
        <begin position="241"/>
        <end position="261"/>
    </location>
</feature>
<feature type="region of interest" description="Disordered" evidence="1">
    <location>
        <begin position="297"/>
        <end position="342"/>
    </location>
</feature>
<reference evidence="2" key="1">
    <citation type="submission" date="2023-03" db="EMBL/GenBank/DDBJ databases">
        <title>Massive genome expansion in bonnet fungi (Mycena s.s.) driven by repeated elements and novel gene families across ecological guilds.</title>
        <authorList>
            <consortium name="Lawrence Berkeley National Laboratory"/>
            <person name="Harder C.B."/>
            <person name="Miyauchi S."/>
            <person name="Viragh M."/>
            <person name="Kuo A."/>
            <person name="Thoen E."/>
            <person name="Andreopoulos B."/>
            <person name="Lu D."/>
            <person name="Skrede I."/>
            <person name="Drula E."/>
            <person name="Henrissat B."/>
            <person name="Morin E."/>
            <person name="Kohler A."/>
            <person name="Barry K."/>
            <person name="LaButti K."/>
            <person name="Morin E."/>
            <person name="Salamov A."/>
            <person name="Lipzen A."/>
            <person name="Mereny Z."/>
            <person name="Hegedus B."/>
            <person name="Baldrian P."/>
            <person name="Stursova M."/>
            <person name="Weitz H."/>
            <person name="Taylor A."/>
            <person name="Grigoriev I.V."/>
            <person name="Nagy L.G."/>
            <person name="Martin F."/>
            <person name="Kauserud H."/>
        </authorList>
    </citation>
    <scope>NUCLEOTIDE SEQUENCE</scope>
    <source>
        <strain evidence="2">9284</strain>
    </source>
</reference>
<evidence type="ECO:0000256" key="1">
    <source>
        <dbReference type="SAM" id="MobiDB-lite"/>
    </source>
</evidence>
<feature type="compositionally biased region" description="Basic and acidic residues" evidence="1">
    <location>
        <begin position="86"/>
        <end position="99"/>
    </location>
</feature>
<feature type="compositionally biased region" description="Polar residues" evidence="1">
    <location>
        <begin position="1"/>
        <end position="12"/>
    </location>
</feature>
<comment type="caution">
    <text evidence="2">The sequence shown here is derived from an EMBL/GenBank/DDBJ whole genome shotgun (WGS) entry which is preliminary data.</text>
</comment>
<dbReference type="Proteomes" id="UP001221142">
    <property type="component" value="Unassembled WGS sequence"/>
</dbReference>
<organism evidence="2 3">
    <name type="scientific">Roridomyces roridus</name>
    <dbReference type="NCBI Taxonomy" id="1738132"/>
    <lineage>
        <taxon>Eukaryota</taxon>
        <taxon>Fungi</taxon>
        <taxon>Dikarya</taxon>
        <taxon>Basidiomycota</taxon>
        <taxon>Agaricomycotina</taxon>
        <taxon>Agaricomycetes</taxon>
        <taxon>Agaricomycetidae</taxon>
        <taxon>Agaricales</taxon>
        <taxon>Marasmiineae</taxon>
        <taxon>Mycenaceae</taxon>
        <taxon>Roridomyces</taxon>
    </lineage>
</organism>
<feature type="compositionally biased region" description="Pro residues" evidence="1">
    <location>
        <begin position="242"/>
        <end position="261"/>
    </location>
</feature>
<evidence type="ECO:0000313" key="2">
    <source>
        <dbReference type="EMBL" id="KAJ7641388.1"/>
    </source>
</evidence>
<feature type="compositionally biased region" description="Basic and acidic residues" evidence="1">
    <location>
        <begin position="327"/>
        <end position="342"/>
    </location>
</feature>
<protein>
    <submittedName>
        <fullName evidence="2">Uncharacterized protein</fullName>
    </submittedName>
</protein>
<sequence>MDNESPTASRTTARGDETPTQRLKREKAAERQRKKRVRDRASLPTSMSFPPVPQPDGSYPQPDGSYQPEYTPAPAPHPDANMTPEELARREKVRAAARERQRKHRQLVKARKMRELGMDMGNEIMPGMEEVHYRVNADGHYEQVLAQDLHAVQAVQAAQVAHVHALQQQAQAQGDAQFPQSGGLTFATTILLSLSGSPLLKQHLLRSLNMTNDELASLEPAIAETWERWDQARRMRYEHPEGFPPSGAPPIPPGGPAYTPPYPLPPAAEDFRGRFQRVMSVPAPFRTLGEGFSVEFGGASNGTAENGAEDTASSGGSVTAGGGTEAIDPHLTKDDDGVKAES</sequence>
<gene>
    <name evidence="2" type="ORF">FB45DRAFT_862583</name>
</gene>
<evidence type="ECO:0000313" key="3">
    <source>
        <dbReference type="Proteomes" id="UP001221142"/>
    </source>
</evidence>
<feature type="region of interest" description="Disordered" evidence="1">
    <location>
        <begin position="1"/>
        <end position="106"/>
    </location>
</feature>
<keyword evidence="3" id="KW-1185">Reference proteome</keyword>
<dbReference type="EMBL" id="JARKIF010000004">
    <property type="protein sequence ID" value="KAJ7641388.1"/>
    <property type="molecule type" value="Genomic_DNA"/>
</dbReference>
<accession>A0AAD7FT12</accession>
<proteinExistence type="predicted"/>
<dbReference type="AlphaFoldDB" id="A0AAD7FT12"/>